<gene>
    <name evidence="2" type="ORF">PVE_R1G3028</name>
</gene>
<feature type="chain" id="PRO_5008916253" description="Outer membrane protein beta-barrel domain-containing protein" evidence="1">
    <location>
        <begin position="30"/>
        <end position="276"/>
    </location>
</feature>
<organism evidence="2 3">
    <name type="scientific">Pseudomonas veronii 1YdBTEX2</name>
    <dbReference type="NCBI Taxonomy" id="1295141"/>
    <lineage>
        <taxon>Bacteria</taxon>
        <taxon>Pseudomonadati</taxon>
        <taxon>Pseudomonadota</taxon>
        <taxon>Gammaproteobacteria</taxon>
        <taxon>Pseudomonadales</taxon>
        <taxon>Pseudomonadaceae</taxon>
        <taxon>Pseudomonas</taxon>
    </lineage>
</organism>
<dbReference type="AlphaFoldDB" id="A0A1D3JY21"/>
<dbReference type="Proteomes" id="UP000245431">
    <property type="component" value="Chromosome PVE_r1"/>
</dbReference>
<keyword evidence="1" id="KW-0732">Signal</keyword>
<dbReference type="RefSeq" id="WP_238560670.1">
    <property type="nucleotide sequence ID" value="NZ_AOUH01000016.1"/>
</dbReference>
<reference evidence="3" key="1">
    <citation type="submission" date="2016-07" db="EMBL/GenBank/DDBJ databases">
        <authorList>
            <person name="Florea S."/>
            <person name="Webb J.S."/>
            <person name="Jaromczyk J."/>
            <person name="Schardl C.L."/>
        </authorList>
    </citation>
    <scope>NUCLEOTIDE SEQUENCE [LARGE SCALE GENOMIC DNA]</scope>
    <source>
        <strain evidence="3">1YdBTEX2</strain>
    </source>
</reference>
<dbReference type="EMBL" id="LT599583">
    <property type="protein sequence ID" value="SBW80912.1"/>
    <property type="molecule type" value="Genomic_DNA"/>
</dbReference>
<sequence length="276" mass="30409">MTFKCAKTKMIYILIAISCFSMQWQQAQAADSSAASAHGDAPWRVLVSPFAWAPSMSGQATLGGVSTHVDVPFSETLNNLRSVFMGNLDVTNRSLGFYVDGVHADTHESHRVLGQKAGLNITQTTIAAGVYYLAYEQALGGTTIFGDPRAWRVEPTAGVRWTRLASKLEIDSIGFATRKKAQWSDPFLGVRMLTDLDERWTASGEVDVGGFDTATKSSYSAQGYLGYRTHLFQYPTTLRAGYRVLSQKYQTHDFTGNTFKYDVTQRGPAIGLSVRF</sequence>
<accession>A0A1D3JY21</accession>
<evidence type="ECO:0000313" key="3">
    <source>
        <dbReference type="Proteomes" id="UP000245431"/>
    </source>
</evidence>
<protein>
    <recommendedName>
        <fullName evidence="4">Outer membrane protein beta-barrel domain-containing protein</fullName>
    </recommendedName>
</protein>
<proteinExistence type="predicted"/>
<name>A0A1D3JY21_PSEVE</name>
<evidence type="ECO:0000256" key="1">
    <source>
        <dbReference type="SAM" id="SignalP"/>
    </source>
</evidence>
<evidence type="ECO:0008006" key="4">
    <source>
        <dbReference type="Google" id="ProtNLM"/>
    </source>
</evidence>
<feature type="signal peptide" evidence="1">
    <location>
        <begin position="1"/>
        <end position="29"/>
    </location>
</feature>
<evidence type="ECO:0000313" key="2">
    <source>
        <dbReference type="EMBL" id="SBW80912.1"/>
    </source>
</evidence>